<name>A0ABQ5PQK6_9PSED</name>
<dbReference type="EMBL" id="BSCQ01000046">
    <property type="protein sequence ID" value="GLH45660.1"/>
    <property type="molecule type" value="Genomic_DNA"/>
</dbReference>
<reference evidence="1" key="3">
    <citation type="journal article" date="2023" name="J. Biotechnol.">
        <title>Draft Genome Sequences of Endophytic Pseudomonas Strains, Isolated from the Interior of Brassicaceae Plants.</title>
        <authorList>
            <person name="Kaneko H."/>
            <person name="Furuya T."/>
        </authorList>
    </citation>
    <scope>NUCLEOTIDE SEQUENCE</scope>
    <source>
        <strain evidence="1">RS3R-1</strain>
    </source>
</reference>
<reference evidence="1" key="1">
    <citation type="journal article" date="2021" name="Sci. Rep.">
        <title>An efficient direct screening system for microorganisms that activate plant immune responses based on plant-microbe interactions using cultured plant cells.</title>
        <authorList>
            <person name="Kurokawa M."/>
            <person name="Nakano M."/>
            <person name="Kitahata N."/>
            <person name="Kuchitsu K."/>
            <person name="Furuya T."/>
        </authorList>
    </citation>
    <scope>NUCLEOTIDE SEQUENCE</scope>
    <source>
        <strain evidence="1">RS3R-1</strain>
    </source>
</reference>
<keyword evidence="2" id="KW-1185">Reference proteome</keyword>
<evidence type="ECO:0000313" key="2">
    <source>
        <dbReference type="Proteomes" id="UP001145022"/>
    </source>
</evidence>
<reference evidence="1" key="2">
    <citation type="submission" date="2022-11" db="EMBL/GenBank/DDBJ databases">
        <title>Draft genome sequencing of Pseudomonas atacamensis RS3R1.</title>
        <authorList>
            <person name="Furuya T."/>
            <person name="Kaneko H."/>
        </authorList>
    </citation>
    <scope>NUCLEOTIDE SEQUENCE</scope>
    <source>
        <strain evidence="1">RS3R-1</strain>
    </source>
</reference>
<organism evidence="1 2">
    <name type="scientific">Pseudomonas atacamensis</name>
    <dbReference type="NCBI Taxonomy" id="2565368"/>
    <lineage>
        <taxon>Bacteria</taxon>
        <taxon>Pseudomonadati</taxon>
        <taxon>Pseudomonadota</taxon>
        <taxon>Gammaproteobacteria</taxon>
        <taxon>Pseudomonadales</taxon>
        <taxon>Pseudomonadaceae</taxon>
        <taxon>Pseudomonas</taxon>
    </lineage>
</organism>
<accession>A0ABQ5PQK6</accession>
<evidence type="ECO:0000313" key="1">
    <source>
        <dbReference type="EMBL" id="GLH45660.1"/>
    </source>
</evidence>
<proteinExistence type="predicted"/>
<gene>
    <name evidence="1" type="ORF">RS3R1_47480</name>
</gene>
<sequence length="110" mass="12669">MAVPLWRDAKKARQYTAPRWWGHIGFWSDDPVARGFIPARLRSSRKTCELSVIDRLQGATSQPIEDKSPHHRDLVRASMQLNQVMHLTSIFEPENRWSFSDRPSKVASGL</sequence>
<dbReference type="Proteomes" id="UP001145022">
    <property type="component" value="Unassembled WGS sequence"/>
</dbReference>
<protein>
    <submittedName>
        <fullName evidence="1">Uncharacterized protein</fullName>
    </submittedName>
</protein>
<comment type="caution">
    <text evidence="1">The sequence shown here is derived from an EMBL/GenBank/DDBJ whole genome shotgun (WGS) entry which is preliminary data.</text>
</comment>